<dbReference type="Pfam" id="PF03810">
    <property type="entry name" value="IBN_N"/>
    <property type="match status" value="1"/>
</dbReference>
<keyword evidence="3" id="KW-0813">Transport</keyword>
<dbReference type="SUPFAM" id="SSF48371">
    <property type="entry name" value="ARM repeat"/>
    <property type="match status" value="1"/>
</dbReference>
<keyword evidence="7" id="KW-0472">Membrane</keyword>
<proteinExistence type="inferred from homology"/>
<dbReference type="PROSITE" id="PS50166">
    <property type="entry name" value="IMPORTIN_B_NT"/>
    <property type="match status" value="1"/>
</dbReference>
<name>A0A7R9BMB6_9CRUS</name>
<protein>
    <recommendedName>
        <fullName evidence="8">Importin N-terminal domain-containing protein</fullName>
    </recommendedName>
</protein>
<evidence type="ECO:0000256" key="3">
    <source>
        <dbReference type="ARBA" id="ARBA00022448"/>
    </source>
</evidence>
<evidence type="ECO:0000256" key="4">
    <source>
        <dbReference type="ARBA" id="ARBA00023242"/>
    </source>
</evidence>
<feature type="region of interest" description="Disordered" evidence="6">
    <location>
        <begin position="1202"/>
        <end position="1223"/>
    </location>
</feature>
<evidence type="ECO:0000256" key="6">
    <source>
        <dbReference type="SAM" id="MobiDB-lite"/>
    </source>
</evidence>
<dbReference type="CDD" id="cd15850">
    <property type="entry name" value="SNARE_syntaxin18"/>
    <property type="match status" value="1"/>
</dbReference>
<dbReference type="InterPro" id="IPR011989">
    <property type="entry name" value="ARM-like"/>
</dbReference>
<dbReference type="GO" id="GO:0005635">
    <property type="term" value="C:nuclear envelope"/>
    <property type="evidence" value="ECO:0007669"/>
    <property type="project" value="TreeGrafter"/>
</dbReference>
<feature type="coiled-coil region" evidence="5">
    <location>
        <begin position="1250"/>
        <end position="1277"/>
    </location>
</feature>
<feature type="transmembrane region" description="Helical" evidence="7">
    <location>
        <begin position="1330"/>
        <end position="1351"/>
    </location>
</feature>
<keyword evidence="10" id="KW-1185">Reference proteome</keyword>
<dbReference type="InterPro" id="IPR019529">
    <property type="entry name" value="Syntaxin-18_N"/>
</dbReference>
<accession>A0A7R9BMB6</accession>
<dbReference type="InterPro" id="IPR016024">
    <property type="entry name" value="ARM-type_fold"/>
</dbReference>
<dbReference type="Gene3D" id="1.20.5.110">
    <property type="match status" value="1"/>
</dbReference>
<evidence type="ECO:0000256" key="2">
    <source>
        <dbReference type="ARBA" id="ARBA00007991"/>
    </source>
</evidence>
<evidence type="ECO:0000256" key="7">
    <source>
        <dbReference type="SAM" id="Phobius"/>
    </source>
</evidence>
<keyword evidence="4" id="KW-0539">Nucleus</keyword>
<keyword evidence="7" id="KW-0812">Transmembrane</keyword>
<dbReference type="OrthoDB" id="361693at2759"/>
<sequence length="1353" mass="153000">MELGSRATTEATGAQLLEVLRDATSQNHVVLKDAEHRLRAWECESGFYRALTEVFSNPNVDLTLRWMAVLYFKNGVDRYWRKTAPNAIPESEKHEIREALLSSMAEPASQIAIQKAVVISKIARLDCPKEWVELYPTLMSFVHSRDGHCSLAKTRALEVMAMTTKAMASKRLAGDRRLFKELASDIFIPLVQELDSVMNQYYASIKMGLSPVAYLEQAKFCMKTLRHVCVQGISPIPCNADLVAVRQFVLSLFPGARKFLETGAVDHQQWEKFLVLMMKIPADILEVKPYVFVEFISEALNFCWHYICEDNAVAPKKLIVQCFNLMKGILLCTEYKMGGSRGAAREFFPASADFKMDMLAEEALGIRDEFFVKERVDALAKKLIGSYFPLTDEEIKQWMDDPEGFARDDAGETSKYSLRASVECLFTALMHEYTEIVGNTVIELYSNPALMIPADPNDFWAVLTADAVYRAVGLAAFHLFDVLDFETWLSSTLFGQLKVQHPHYKVLKDRIIWLIGRWIVVRIRFEMRPALYEEILPFIGGTGGDDLGDNGREVAENDVVVRLQAANTLKLAVDDFEFNVEQFLPYLEPTFLRLFVLLQEVKECDTKLRVLHVMSFVVERVGVNIKPFLSGLVDYLPRLWNEAVDHQMLKASIVSTLVHIVDSIGRDSGSLYSFLLSIVQASTDASSPDHVYLLEDGLDLWLAVLKNAPEPKADLIAIYQRNMPALLELSGETLLICLKIVMSYVYLCPEEFVNQCGASLSEYLLNAMPEMNREGMLACLRVAELLIRALPSEAPPMMRSLIEWILADLLSRGETSSSAMITALEFAILSRALLFCPDLMQAIAHEMALCAPDRASRGDPAFQWALNANAPGSSAFIWATLLDLWISKFSLYVSSAKRKTMALAMASMLRTRERVILERFCGILLCICETMNDAEDTDDLTCIMDNLAIKEPSSESPSSLCEDETWMQHESPQDERKRMMARNDPIFTLSLRDFAQKHVNLLKELLGLEQFQILLTSVDSEICSFPREMDITLEFKACVKVAKLGSGGTKKPNKCEREKSDFERRARELVDDISKLKEFLLRNRRGYLNSAWHGTCEGLTTGVPRTQAGLTDSDRDEIDAWCSALVKGLRQSITGFRKNVAFSSSANLQTRQHREAVVHLIDGFLKTVCDVYSELRALRVKRTVERRGIARLALRGQFGLRRRKNLPPDSQDPLQANESPKKPMIISQNVADFEDADSAKESEELSPAELQVLESENISLMNRLHTMKNEVQQIEGKVLKIAQLQEVFTKKVLEQEKDIEVIGQAAIRATENVVEGNEQVREAMKKNAGLRVWILFFFLIMSFAILFLDWYNV</sequence>
<evidence type="ECO:0000256" key="1">
    <source>
        <dbReference type="ARBA" id="ARBA00004123"/>
    </source>
</evidence>
<dbReference type="SMART" id="SM00913">
    <property type="entry name" value="IBN_N"/>
    <property type="match status" value="1"/>
</dbReference>
<evidence type="ECO:0000313" key="10">
    <source>
        <dbReference type="Proteomes" id="UP000678499"/>
    </source>
</evidence>
<dbReference type="Gene3D" id="1.25.10.10">
    <property type="entry name" value="Leucine-rich Repeat Variant"/>
    <property type="match status" value="1"/>
</dbReference>
<dbReference type="Pfam" id="PF10496">
    <property type="entry name" value="Syntaxin-18_N"/>
    <property type="match status" value="1"/>
</dbReference>
<dbReference type="Pfam" id="PF25758">
    <property type="entry name" value="TPR_IPO11"/>
    <property type="match status" value="1"/>
</dbReference>
<dbReference type="PANTHER" id="PTHR10997:SF7">
    <property type="entry name" value="IMPORTIN-11"/>
    <property type="match status" value="1"/>
</dbReference>
<reference evidence="9" key="1">
    <citation type="submission" date="2020-11" db="EMBL/GenBank/DDBJ databases">
        <authorList>
            <person name="Tran Van P."/>
        </authorList>
    </citation>
    <scope>NUCLEOTIDE SEQUENCE</scope>
</reference>
<dbReference type="GO" id="GO:0031267">
    <property type="term" value="F:small GTPase binding"/>
    <property type="evidence" value="ECO:0007669"/>
    <property type="project" value="InterPro"/>
</dbReference>
<dbReference type="InterPro" id="IPR001494">
    <property type="entry name" value="Importin-beta_N"/>
</dbReference>
<evidence type="ECO:0000313" key="9">
    <source>
        <dbReference type="EMBL" id="CAD7276490.1"/>
    </source>
</evidence>
<dbReference type="InterPro" id="IPR058669">
    <property type="entry name" value="TPR_IPO7/11-like"/>
</dbReference>
<keyword evidence="5" id="KW-0175">Coiled coil</keyword>
<dbReference type="EMBL" id="CAJPEX010000639">
    <property type="protein sequence ID" value="CAG0916642.1"/>
    <property type="molecule type" value="Genomic_DNA"/>
</dbReference>
<dbReference type="EMBL" id="OA882676">
    <property type="protein sequence ID" value="CAD7276490.1"/>
    <property type="molecule type" value="Genomic_DNA"/>
</dbReference>
<dbReference type="Proteomes" id="UP000678499">
    <property type="component" value="Unassembled WGS sequence"/>
</dbReference>
<dbReference type="GO" id="GO:0006606">
    <property type="term" value="P:protein import into nucleus"/>
    <property type="evidence" value="ECO:0007669"/>
    <property type="project" value="TreeGrafter"/>
</dbReference>
<gene>
    <name evidence="9" type="ORF">NMOB1V02_LOCUS4251</name>
</gene>
<feature type="domain" description="Importin N-terminal" evidence="8">
    <location>
        <begin position="34"/>
        <end position="106"/>
    </location>
</feature>
<keyword evidence="7" id="KW-1133">Transmembrane helix</keyword>
<evidence type="ECO:0000256" key="5">
    <source>
        <dbReference type="SAM" id="Coils"/>
    </source>
</evidence>
<evidence type="ECO:0000259" key="8">
    <source>
        <dbReference type="PROSITE" id="PS50166"/>
    </source>
</evidence>
<dbReference type="PANTHER" id="PTHR10997">
    <property type="entry name" value="IMPORTIN-7, 8, 11"/>
    <property type="match status" value="1"/>
</dbReference>
<dbReference type="GO" id="GO:0005829">
    <property type="term" value="C:cytosol"/>
    <property type="evidence" value="ECO:0007669"/>
    <property type="project" value="TreeGrafter"/>
</dbReference>
<comment type="similarity">
    <text evidence="2">Belongs to the importin beta family.</text>
</comment>
<organism evidence="9">
    <name type="scientific">Notodromas monacha</name>
    <dbReference type="NCBI Taxonomy" id="399045"/>
    <lineage>
        <taxon>Eukaryota</taxon>
        <taxon>Metazoa</taxon>
        <taxon>Ecdysozoa</taxon>
        <taxon>Arthropoda</taxon>
        <taxon>Crustacea</taxon>
        <taxon>Oligostraca</taxon>
        <taxon>Ostracoda</taxon>
        <taxon>Podocopa</taxon>
        <taxon>Podocopida</taxon>
        <taxon>Cypridocopina</taxon>
        <taxon>Cypridoidea</taxon>
        <taxon>Cyprididae</taxon>
        <taxon>Notodromas</taxon>
    </lineage>
</organism>
<comment type="subcellular location">
    <subcellularLocation>
        <location evidence="1">Nucleus</location>
    </subcellularLocation>
</comment>